<evidence type="ECO:0000313" key="3">
    <source>
        <dbReference type="Proteomes" id="UP001595075"/>
    </source>
</evidence>
<proteinExistence type="predicted"/>
<protein>
    <submittedName>
        <fullName evidence="2">Uncharacterized protein</fullName>
    </submittedName>
</protein>
<dbReference type="Proteomes" id="UP001595075">
    <property type="component" value="Unassembled WGS sequence"/>
</dbReference>
<sequence>MHHLAAQRDNRLTQDISNLTTDIALQTQRDGASMSTLAFVTAVFLPGTFVCSVLSTVFFSYDGISFAVSTWWWLLPVAVVPLTAAVLYLWFFVYRARVRRDKTLLQTQRAASSS</sequence>
<reference evidence="2 3" key="1">
    <citation type="journal article" date="2024" name="Commun. Biol.">
        <title>Comparative genomic analysis of thermophilic fungi reveals convergent evolutionary adaptations and gene losses.</title>
        <authorList>
            <person name="Steindorff A.S."/>
            <person name="Aguilar-Pontes M.V."/>
            <person name="Robinson A.J."/>
            <person name="Andreopoulos B."/>
            <person name="LaButti K."/>
            <person name="Kuo A."/>
            <person name="Mondo S."/>
            <person name="Riley R."/>
            <person name="Otillar R."/>
            <person name="Haridas S."/>
            <person name="Lipzen A."/>
            <person name="Grimwood J."/>
            <person name="Schmutz J."/>
            <person name="Clum A."/>
            <person name="Reid I.D."/>
            <person name="Moisan M.C."/>
            <person name="Butler G."/>
            <person name="Nguyen T.T.M."/>
            <person name="Dewar K."/>
            <person name="Conant G."/>
            <person name="Drula E."/>
            <person name="Henrissat B."/>
            <person name="Hansel C."/>
            <person name="Singer S."/>
            <person name="Hutchinson M.I."/>
            <person name="de Vries R.P."/>
            <person name="Natvig D.O."/>
            <person name="Powell A.J."/>
            <person name="Tsang A."/>
            <person name="Grigoriev I.V."/>
        </authorList>
    </citation>
    <scope>NUCLEOTIDE SEQUENCE [LARGE SCALE GENOMIC DNA]</scope>
    <source>
        <strain evidence="2 3">CBS 494.80</strain>
    </source>
</reference>
<evidence type="ECO:0000313" key="2">
    <source>
        <dbReference type="EMBL" id="KAL2063629.1"/>
    </source>
</evidence>
<gene>
    <name evidence="2" type="ORF">VTL71DRAFT_5434</name>
</gene>
<feature type="transmembrane region" description="Helical" evidence="1">
    <location>
        <begin position="71"/>
        <end position="93"/>
    </location>
</feature>
<evidence type="ECO:0000256" key="1">
    <source>
        <dbReference type="SAM" id="Phobius"/>
    </source>
</evidence>
<accession>A0ABR4C179</accession>
<keyword evidence="1" id="KW-1133">Transmembrane helix</keyword>
<keyword evidence="1" id="KW-0472">Membrane</keyword>
<dbReference type="Gene3D" id="1.20.58.340">
    <property type="entry name" value="Magnesium transport protein CorA, transmembrane region"/>
    <property type="match status" value="1"/>
</dbReference>
<comment type="caution">
    <text evidence="2">The sequence shown here is derived from an EMBL/GenBank/DDBJ whole genome shotgun (WGS) entry which is preliminary data.</text>
</comment>
<organism evidence="2 3">
    <name type="scientific">Oculimacula yallundae</name>
    <dbReference type="NCBI Taxonomy" id="86028"/>
    <lineage>
        <taxon>Eukaryota</taxon>
        <taxon>Fungi</taxon>
        <taxon>Dikarya</taxon>
        <taxon>Ascomycota</taxon>
        <taxon>Pezizomycotina</taxon>
        <taxon>Leotiomycetes</taxon>
        <taxon>Helotiales</taxon>
        <taxon>Ploettnerulaceae</taxon>
        <taxon>Oculimacula</taxon>
    </lineage>
</organism>
<feature type="transmembrane region" description="Helical" evidence="1">
    <location>
        <begin position="37"/>
        <end position="59"/>
    </location>
</feature>
<keyword evidence="1" id="KW-0812">Transmembrane</keyword>
<keyword evidence="3" id="KW-1185">Reference proteome</keyword>
<name>A0ABR4C179_9HELO</name>
<dbReference type="EMBL" id="JAZHXI010000015">
    <property type="protein sequence ID" value="KAL2063629.1"/>
    <property type="molecule type" value="Genomic_DNA"/>
</dbReference>